<reference evidence="5 6" key="1">
    <citation type="journal article" date="2015" name="BMC Genomics">
        <title>Insights from the genome of Ophiocordyceps polyrhachis-furcata to pathogenicity and host specificity in insect fungi.</title>
        <authorList>
            <person name="Wichadakul D."/>
            <person name="Kobmoo N."/>
            <person name="Ingsriswang S."/>
            <person name="Tangphatsornruang S."/>
            <person name="Chantasingh D."/>
            <person name="Luangsa-ard J.J."/>
            <person name="Eurwilaichitr L."/>
        </authorList>
    </citation>
    <scope>NUCLEOTIDE SEQUENCE [LARGE SCALE GENOMIC DNA]</scope>
    <source>
        <strain evidence="5 6">BCC 54312</strain>
    </source>
</reference>
<feature type="domain" description="AB hydrolase-1" evidence="4">
    <location>
        <begin position="169"/>
        <end position="326"/>
    </location>
</feature>
<evidence type="ECO:0000256" key="2">
    <source>
        <dbReference type="ARBA" id="ARBA00022679"/>
    </source>
</evidence>
<comment type="caution">
    <text evidence="5">The sequence shown here is derived from an EMBL/GenBank/DDBJ whole genome shotgun (WGS) entry which is preliminary data.</text>
</comment>
<dbReference type="GO" id="GO:0004414">
    <property type="term" value="F:homoserine O-acetyltransferase activity"/>
    <property type="evidence" value="ECO:0007669"/>
    <property type="project" value="TreeGrafter"/>
</dbReference>
<evidence type="ECO:0000256" key="1">
    <source>
        <dbReference type="ARBA" id="ARBA00006886"/>
    </source>
</evidence>
<keyword evidence="2" id="KW-0808">Transferase</keyword>
<dbReference type="Pfam" id="PF00561">
    <property type="entry name" value="Abhydrolase_1"/>
    <property type="match status" value="1"/>
</dbReference>
<keyword evidence="3" id="KW-0732">Signal</keyword>
<dbReference type="OrthoDB" id="9972683at2759"/>
<dbReference type="Gene3D" id="3.40.50.1820">
    <property type="entry name" value="alpha/beta hydrolase"/>
    <property type="match status" value="1"/>
</dbReference>
<dbReference type="EMBL" id="LKCN02000001">
    <property type="protein sequence ID" value="RCI16047.1"/>
    <property type="molecule type" value="Genomic_DNA"/>
</dbReference>
<evidence type="ECO:0000313" key="5">
    <source>
        <dbReference type="EMBL" id="RCI16047.1"/>
    </source>
</evidence>
<accession>A0A367LNT5</accession>
<protein>
    <recommendedName>
        <fullName evidence="4">AB hydrolase-1 domain-containing protein</fullName>
    </recommendedName>
</protein>
<name>A0A367LNT5_9HYPO</name>
<dbReference type="SUPFAM" id="SSF53474">
    <property type="entry name" value="alpha/beta-Hydrolases"/>
    <property type="match status" value="1"/>
</dbReference>
<keyword evidence="6" id="KW-1185">Reference proteome</keyword>
<dbReference type="AlphaFoldDB" id="A0A367LNT5"/>
<dbReference type="InterPro" id="IPR029058">
    <property type="entry name" value="AB_hydrolase_fold"/>
</dbReference>
<dbReference type="GO" id="GO:0009092">
    <property type="term" value="P:homoserine metabolic process"/>
    <property type="evidence" value="ECO:0007669"/>
    <property type="project" value="TreeGrafter"/>
</dbReference>
<feature type="chain" id="PRO_5016942513" description="AB hydrolase-1 domain-containing protein" evidence="3">
    <location>
        <begin position="20"/>
        <end position="456"/>
    </location>
</feature>
<proteinExistence type="inferred from homology"/>
<feature type="signal peptide" evidence="3">
    <location>
        <begin position="1"/>
        <end position="19"/>
    </location>
</feature>
<gene>
    <name evidence="5" type="ORF">L249_3172</name>
</gene>
<evidence type="ECO:0000256" key="3">
    <source>
        <dbReference type="SAM" id="SignalP"/>
    </source>
</evidence>
<dbReference type="InterPro" id="IPR008220">
    <property type="entry name" value="HAT_MetX-like"/>
</dbReference>
<organism evidence="5 6">
    <name type="scientific">Ophiocordyceps polyrhachis-furcata BCC 54312</name>
    <dbReference type="NCBI Taxonomy" id="1330021"/>
    <lineage>
        <taxon>Eukaryota</taxon>
        <taxon>Fungi</taxon>
        <taxon>Dikarya</taxon>
        <taxon>Ascomycota</taxon>
        <taxon>Pezizomycotina</taxon>
        <taxon>Sordariomycetes</taxon>
        <taxon>Hypocreomycetidae</taxon>
        <taxon>Hypocreales</taxon>
        <taxon>Ophiocordycipitaceae</taxon>
        <taxon>Ophiocordyceps</taxon>
    </lineage>
</organism>
<evidence type="ECO:0000313" key="6">
    <source>
        <dbReference type="Proteomes" id="UP000253664"/>
    </source>
</evidence>
<sequence>MRTLFGLVFSTLVGSVSLAQEEAGRHHACPTVTSTLSICSTCIRPMCIVAKTVTCPHGCHTPLPTVYTNYPCGMRCPGGCGTFYTYRGWGAMLGRNLLLPFLAGAFGWMPEMPPLSPAVFAIYSEFRLHRGIFEIKGFEFIDGETSDLRLHYWTMGTLRRDYNTRKTTNAVLLLHGTAESGQDFVTENFAHELFAKYKALDARKYFIVIPDAIGHGRSSKPSDGLGTEFPRYRHEDTVNAVRHLLFARLGVNRLRLVLGASGGGLQAWNYATVYAGEVAAVMTLAATPVALSGRDRMWRKTMVAALKSDPAYNNGDYDGQPRKGLRLAISMCLMMTLSPGWFQERARTEQAADSLLKNLVDEELRKVDANDMLYQWESSWRYDIVNSYRKIRAHVNAINTEDDFINPYAARLLDRIMPEVPGATWYTIPVDRGTFGHRSYRNATIWQGHLWDVMGR</sequence>
<dbReference type="PANTHER" id="PTHR32268:SF11">
    <property type="entry name" value="HOMOSERINE O-ACETYLTRANSFERASE"/>
    <property type="match status" value="1"/>
</dbReference>
<dbReference type="InterPro" id="IPR000073">
    <property type="entry name" value="AB_hydrolase_1"/>
</dbReference>
<evidence type="ECO:0000259" key="4">
    <source>
        <dbReference type="Pfam" id="PF00561"/>
    </source>
</evidence>
<dbReference type="PANTHER" id="PTHR32268">
    <property type="entry name" value="HOMOSERINE O-ACETYLTRANSFERASE"/>
    <property type="match status" value="1"/>
</dbReference>
<dbReference type="Proteomes" id="UP000253664">
    <property type="component" value="Unassembled WGS sequence"/>
</dbReference>
<dbReference type="STRING" id="1330021.A0A367LNT5"/>
<dbReference type="GO" id="GO:0009086">
    <property type="term" value="P:methionine biosynthetic process"/>
    <property type="evidence" value="ECO:0007669"/>
    <property type="project" value="TreeGrafter"/>
</dbReference>
<dbReference type="NCBIfam" id="NF005071">
    <property type="entry name" value="PRK06489.1"/>
    <property type="match status" value="1"/>
</dbReference>
<comment type="similarity">
    <text evidence="1">Belongs to the AB hydrolase superfamily. MetX family.</text>
</comment>